<dbReference type="GO" id="GO:0005524">
    <property type="term" value="F:ATP binding"/>
    <property type="evidence" value="ECO:0007669"/>
    <property type="project" value="UniProtKB-KW"/>
</dbReference>
<dbReference type="InterPro" id="IPR013767">
    <property type="entry name" value="PAS_fold"/>
</dbReference>
<dbReference type="eggNOG" id="COG3829">
    <property type="taxonomic scope" value="Bacteria"/>
</dbReference>
<evidence type="ECO:0000256" key="6">
    <source>
        <dbReference type="ARBA" id="ARBA00022989"/>
    </source>
</evidence>
<dbReference type="eggNOG" id="COG5000">
    <property type="taxonomic scope" value="Bacteria"/>
</dbReference>
<feature type="domain" description="HAMP" evidence="13">
    <location>
        <begin position="380"/>
        <end position="432"/>
    </location>
</feature>
<evidence type="ECO:0000313" key="14">
    <source>
        <dbReference type="EMBL" id="GAK60583.1"/>
    </source>
</evidence>
<dbReference type="SUPFAM" id="SSF46689">
    <property type="entry name" value="Homeodomain-like"/>
    <property type="match status" value="1"/>
</dbReference>
<dbReference type="NCBIfam" id="TIGR00229">
    <property type="entry name" value="sensory_box"/>
    <property type="match status" value="1"/>
</dbReference>
<dbReference type="CDD" id="cd00130">
    <property type="entry name" value="PAS"/>
    <property type="match status" value="1"/>
</dbReference>
<dbReference type="InterPro" id="IPR003660">
    <property type="entry name" value="HAMP_dom"/>
</dbReference>
<dbReference type="CDD" id="cd12913">
    <property type="entry name" value="PDC1_MCP_like"/>
    <property type="match status" value="1"/>
</dbReference>
<accession>A0A081C7M8</accession>
<dbReference type="InterPro" id="IPR035965">
    <property type="entry name" value="PAS-like_dom_sf"/>
</dbReference>
<evidence type="ECO:0000256" key="1">
    <source>
        <dbReference type="ARBA" id="ARBA00004651"/>
    </source>
</evidence>
<dbReference type="AlphaFoldDB" id="A0A081C7M8"/>
<dbReference type="InterPro" id="IPR027417">
    <property type="entry name" value="P-loop_NTPase"/>
</dbReference>
<evidence type="ECO:0000256" key="11">
    <source>
        <dbReference type="SAM" id="Phobius"/>
    </source>
</evidence>
<evidence type="ECO:0000256" key="9">
    <source>
        <dbReference type="ARBA" id="ARBA00023136"/>
    </source>
</evidence>
<protein>
    <submittedName>
        <fullName evidence="14">PAS modulated sigma54 specific transcriptional regulator, Fis family</fullName>
    </submittedName>
</protein>
<dbReference type="PROSITE" id="PS00675">
    <property type="entry name" value="SIGMA54_INTERACT_1"/>
    <property type="match status" value="1"/>
</dbReference>
<keyword evidence="8" id="KW-0238">DNA-binding</keyword>
<evidence type="ECO:0000256" key="5">
    <source>
        <dbReference type="ARBA" id="ARBA00022840"/>
    </source>
</evidence>
<dbReference type="SUPFAM" id="SSF158472">
    <property type="entry name" value="HAMP domain-like"/>
    <property type="match status" value="1"/>
</dbReference>
<dbReference type="SMART" id="SM00382">
    <property type="entry name" value="AAA"/>
    <property type="match status" value="1"/>
</dbReference>
<keyword evidence="3 11" id="KW-0812">Transmembrane</keyword>
<dbReference type="PROSITE" id="PS50045">
    <property type="entry name" value="SIGMA54_INTERACT_4"/>
    <property type="match status" value="1"/>
</dbReference>
<keyword evidence="9 11" id="KW-0472">Membrane</keyword>
<dbReference type="GO" id="GO:0006355">
    <property type="term" value="P:regulation of DNA-templated transcription"/>
    <property type="evidence" value="ECO:0007669"/>
    <property type="project" value="InterPro"/>
</dbReference>
<dbReference type="Pfam" id="PF00158">
    <property type="entry name" value="Sigma54_activat"/>
    <property type="match status" value="1"/>
</dbReference>
<dbReference type="PROSITE" id="PS50885">
    <property type="entry name" value="HAMP"/>
    <property type="match status" value="1"/>
</dbReference>
<keyword evidence="2" id="KW-1003">Cell membrane</keyword>
<evidence type="ECO:0000259" key="13">
    <source>
        <dbReference type="PROSITE" id="PS50885"/>
    </source>
</evidence>
<dbReference type="Pfam" id="PF02743">
    <property type="entry name" value="dCache_1"/>
    <property type="match status" value="1"/>
</dbReference>
<dbReference type="Proteomes" id="UP000030661">
    <property type="component" value="Unassembled WGS sequence"/>
</dbReference>
<keyword evidence="6 11" id="KW-1133">Transmembrane helix</keyword>
<feature type="transmembrane region" description="Helical" evidence="11">
    <location>
        <begin position="21"/>
        <end position="43"/>
    </location>
</feature>
<dbReference type="Pfam" id="PF02954">
    <property type="entry name" value="HTH_8"/>
    <property type="match status" value="1"/>
</dbReference>
<evidence type="ECO:0000259" key="12">
    <source>
        <dbReference type="PROSITE" id="PS50045"/>
    </source>
</evidence>
<dbReference type="InterPro" id="IPR009057">
    <property type="entry name" value="Homeodomain-like_sf"/>
</dbReference>
<keyword evidence="10" id="KW-0804">Transcription</keyword>
<dbReference type="SMART" id="SM00304">
    <property type="entry name" value="HAMP"/>
    <property type="match status" value="1"/>
</dbReference>
<evidence type="ECO:0000256" key="3">
    <source>
        <dbReference type="ARBA" id="ARBA00022692"/>
    </source>
</evidence>
<dbReference type="CDD" id="cd00009">
    <property type="entry name" value="AAA"/>
    <property type="match status" value="1"/>
</dbReference>
<organism evidence="14">
    <name type="scientific">Vecturithrix granuli</name>
    <dbReference type="NCBI Taxonomy" id="1499967"/>
    <lineage>
        <taxon>Bacteria</taxon>
        <taxon>Candidatus Moduliflexota</taxon>
        <taxon>Candidatus Vecturitrichia</taxon>
        <taxon>Candidatus Vecturitrichales</taxon>
        <taxon>Candidatus Vecturitrichaceae</taxon>
        <taxon>Candidatus Vecturithrix</taxon>
    </lineage>
</organism>
<keyword evidence="7" id="KW-0805">Transcription regulation</keyword>
<dbReference type="SUPFAM" id="SSF52540">
    <property type="entry name" value="P-loop containing nucleoside triphosphate hydrolases"/>
    <property type="match status" value="1"/>
</dbReference>
<dbReference type="InterPro" id="IPR033479">
    <property type="entry name" value="dCache_1"/>
</dbReference>
<reference evidence="14" key="1">
    <citation type="journal article" date="2015" name="PeerJ">
        <title>First genomic representation of candidate bacterial phylum KSB3 points to enhanced environmental sensing as a trigger of wastewater bulking.</title>
        <authorList>
            <person name="Sekiguchi Y."/>
            <person name="Ohashi A."/>
            <person name="Parks D.H."/>
            <person name="Yamauchi T."/>
            <person name="Tyson G.W."/>
            <person name="Hugenholtz P."/>
        </authorList>
    </citation>
    <scope>NUCLEOTIDE SEQUENCE [LARGE SCALE GENOMIC DNA]</scope>
</reference>
<dbReference type="Pfam" id="PF00989">
    <property type="entry name" value="PAS"/>
    <property type="match status" value="1"/>
</dbReference>
<evidence type="ECO:0000256" key="2">
    <source>
        <dbReference type="ARBA" id="ARBA00022475"/>
    </source>
</evidence>
<dbReference type="EMBL" id="DF820473">
    <property type="protein sequence ID" value="GAK60583.1"/>
    <property type="molecule type" value="Genomic_DNA"/>
</dbReference>
<dbReference type="GO" id="GO:0043565">
    <property type="term" value="F:sequence-specific DNA binding"/>
    <property type="evidence" value="ECO:0007669"/>
    <property type="project" value="InterPro"/>
</dbReference>
<dbReference type="GO" id="GO:0005886">
    <property type="term" value="C:plasma membrane"/>
    <property type="evidence" value="ECO:0007669"/>
    <property type="project" value="UniProtKB-SubCell"/>
</dbReference>
<dbReference type="InterPro" id="IPR000014">
    <property type="entry name" value="PAS"/>
</dbReference>
<sequence length="893" mass="101627">MSRFHLRRIIPTFLKKTSFQTILILVFAAQVVATACLTGYLAFRNGLLSVNDVANQLRSEMTARITQHLHTYLDTPHLINTLNINAIHLKQIDIIDFSTLEHQFWKQSQIFPSVSYIYFASERTGDFIGVKRLSNDTFHLRNGSGPTFSVFTTDAQGNRGELLSVMPYVDSRTRPWYQAAKESGKAIWSPVYTWVGSPNISIDAVCPVYNDSGTLEGVFGVSLILADINEFLKNLKVGTSGQTFIMEQSGLLISTSSTETGMLVNGETAERVHATESENPFIRLTVQYLKESGSDPLPHEKPTPVSIKHIRSFDLVEIDGKRQFGQVTPFQDKWGLDWLIVVLIPEDEFMMQVYANTQQTFILSLLALFVAVGIGGITARWVIRPLARLNIAAQALARGEWEQHVLIDREDEVGQLAKSFHTMATQLRESFAELDQNEQQYRFLVEHVADGIGIFQKERLVFVNDAFAALLDFPQDQLIGKIPEELFGKDYLSRYKKIQKQLQVGVLHPDWQIFEFALMKNDQKMWLEGRHKMILWEGAQAILVSIRDVTIRKRQEEENKATQKKLRQENIRLRSTIKDRYKFENIIGKSFAMQEVYELVLKAAATDTNVVIYGESGTGKDLVAQTIHRLSDRQKMTFVPVNCGSIQETLFESEFFGYRKGAFTGALRDKPGFFDAAHNGTLFLDEVGELGLNMQVKLLRAIEGGGYTPVGDQTVKHANVRIIAATNRNLSVQIQRGEMRSDFFYRINVITINVPPLRERREDIPLLVEYFLHLYGNKSPIQTLPGHILEALYNHDWPGNVRQLQNVLQRYLTLKSLDFGNGVHYPEISRNTQDNSRGFTPTTTHLHEAIAEFEKHFILSMLTQNQGRKNKTADILGIPARTLRRKLSKYHPK</sequence>
<dbReference type="InterPro" id="IPR002078">
    <property type="entry name" value="Sigma_54_int"/>
</dbReference>
<dbReference type="PROSITE" id="PS00688">
    <property type="entry name" value="SIGMA54_INTERACT_3"/>
    <property type="match status" value="1"/>
</dbReference>
<name>A0A081C7M8_VECG1</name>
<feature type="transmembrane region" description="Helical" evidence="11">
    <location>
        <begin position="361"/>
        <end position="383"/>
    </location>
</feature>
<feature type="domain" description="Sigma-54 factor interaction" evidence="12">
    <location>
        <begin position="586"/>
        <end position="813"/>
    </location>
</feature>
<gene>
    <name evidence="14" type="ORF">U27_00480</name>
</gene>
<dbReference type="PANTHER" id="PTHR32071">
    <property type="entry name" value="TRANSCRIPTIONAL REGULATORY PROTEIN"/>
    <property type="match status" value="1"/>
</dbReference>
<comment type="subcellular location">
    <subcellularLocation>
        <location evidence="1">Cell membrane</location>
        <topology evidence="1">Multi-pass membrane protein</topology>
    </subcellularLocation>
</comment>
<evidence type="ECO:0000313" key="15">
    <source>
        <dbReference type="Proteomes" id="UP000030661"/>
    </source>
</evidence>
<evidence type="ECO:0000256" key="7">
    <source>
        <dbReference type="ARBA" id="ARBA00023015"/>
    </source>
</evidence>
<dbReference type="InterPro" id="IPR058031">
    <property type="entry name" value="AAA_lid_NorR"/>
</dbReference>
<dbReference type="Pfam" id="PF00672">
    <property type="entry name" value="HAMP"/>
    <property type="match status" value="1"/>
</dbReference>
<dbReference type="InterPro" id="IPR003593">
    <property type="entry name" value="AAA+_ATPase"/>
</dbReference>
<dbReference type="HOGENOM" id="CLU_323578_0_0_0"/>
<dbReference type="Pfam" id="PF25601">
    <property type="entry name" value="AAA_lid_14"/>
    <property type="match status" value="1"/>
</dbReference>
<dbReference type="SMART" id="SM00091">
    <property type="entry name" value="PAS"/>
    <property type="match status" value="1"/>
</dbReference>
<keyword evidence="5" id="KW-0067">ATP-binding</keyword>
<dbReference type="CDD" id="cd06225">
    <property type="entry name" value="HAMP"/>
    <property type="match status" value="1"/>
</dbReference>
<dbReference type="PROSITE" id="PS00676">
    <property type="entry name" value="SIGMA54_INTERACT_2"/>
    <property type="match status" value="1"/>
</dbReference>
<dbReference type="InterPro" id="IPR025943">
    <property type="entry name" value="Sigma_54_int_dom_ATP-bd_2"/>
</dbReference>
<evidence type="ECO:0000256" key="10">
    <source>
        <dbReference type="ARBA" id="ARBA00023163"/>
    </source>
</evidence>
<dbReference type="SUPFAM" id="SSF55785">
    <property type="entry name" value="PYP-like sensor domain (PAS domain)"/>
    <property type="match status" value="1"/>
</dbReference>
<dbReference type="FunFam" id="3.40.50.300:FF:000006">
    <property type="entry name" value="DNA-binding transcriptional regulator NtrC"/>
    <property type="match status" value="1"/>
</dbReference>
<dbReference type="GO" id="GO:0007165">
    <property type="term" value="P:signal transduction"/>
    <property type="evidence" value="ECO:0007669"/>
    <property type="project" value="InterPro"/>
</dbReference>
<dbReference type="Gene3D" id="6.10.340.10">
    <property type="match status" value="1"/>
</dbReference>
<dbReference type="InterPro" id="IPR025944">
    <property type="entry name" value="Sigma_54_int_dom_CS"/>
</dbReference>
<dbReference type="Gene3D" id="3.30.450.20">
    <property type="entry name" value="PAS domain"/>
    <property type="match status" value="2"/>
</dbReference>
<dbReference type="Gene3D" id="1.10.10.60">
    <property type="entry name" value="Homeodomain-like"/>
    <property type="match status" value="1"/>
</dbReference>
<evidence type="ECO:0000256" key="8">
    <source>
        <dbReference type="ARBA" id="ARBA00023125"/>
    </source>
</evidence>
<dbReference type="Gene3D" id="3.40.50.300">
    <property type="entry name" value="P-loop containing nucleotide triphosphate hydrolases"/>
    <property type="match status" value="1"/>
</dbReference>
<dbReference type="STRING" id="1499967.U27_00480"/>
<proteinExistence type="predicted"/>
<evidence type="ECO:0000256" key="4">
    <source>
        <dbReference type="ARBA" id="ARBA00022741"/>
    </source>
</evidence>
<dbReference type="InterPro" id="IPR025662">
    <property type="entry name" value="Sigma_54_int_dom_ATP-bd_1"/>
</dbReference>
<dbReference type="InterPro" id="IPR002197">
    <property type="entry name" value="HTH_Fis"/>
</dbReference>
<keyword evidence="4" id="KW-0547">Nucleotide-binding</keyword>
<dbReference type="Gene3D" id="1.10.8.60">
    <property type="match status" value="1"/>
</dbReference>
<keyword evidence="15" id="KW-1185">Reference proteome</keyword>